<proteinExistence type="predicted"/>
<dbReference type="Proteomes" id="UP000187209">
    <property type="component" value="Unassembled WGS sequence"/>
</dbReference>
<feature type="domain" description="Protein kinase" evidence="1">
    <location>
        <begin position="296"/>
        <end position="567"/>
    </location>
</feature>
<gene>
    <name evidence="2" type="ORF">SteCoe_26264</name>
</gene>
<organism evidence="2 3">
    <name type="scientific">Stentor coeruleus</name>
    <dbReference type="NCBI Taxonomy" id="5963"/>
    <lineage>
        <taxon>Eukaryota</taxon>
        <taxon>Sar</taxon>
        <taxon>Alveolata</taxon>
        <taxon>Ciliophora</taxon>
        <taxon>Postciliodesmatophora</taxon>
        <taxon>Heterotrichea</taxon>
        <taxon>Heterotrichida</taxon>
        <taxon>Stentoridae</taxon>
        <taxon>Stentor</taxon>
    </lineage>
</organism>
<evidence type="ECO:0000313" key="3">
    <source>
        <dbReference type="Proteomes" id="UP000187209"/>
    </source>
</evidence>
<dbReference type="CDD" id="cd00180">
    <property type="entry name" value="PKc"/>
    <property type="match status" value="1"/>
</dbReference>
<dbReference type="PANTHER" id="PTHR24362">
    <property type="entry name" value="SERINE/THREONINE-PROTEIN KINASE NEK"/>
    <property type="match status" value="1"/>
</dbReference>
<dbReference type="AlphaFoldDB" id="A0A1R2BDD1"/>
<dbReference type="EMBL" id="MPUH01000731">
    <property type="protein sequence ID" value="OMJ74752.1"/>
    <property type="molecule type" value="Genomic_DNA"/>
</dbReference>
<dbReference type="PANTHER" id="PTHR24362:SF309">
    <property type="entry name" value="PROTEIN KINASE DOMAIN-CONTAINING PROTEIN"/>
    <property type="match status" value="1"/>
</dbReference>
<dbReference type="GO" id="GO:0004672">
    <property type="term" value="F:protein kinase activity"/>
    <property type="evidence" value="ECO:0007669"/>
    <property type="project" value="InterPro"/>
</dbReference>
<evidence type="ECO:0000313" key="2">
    <source>
        <dbReference type="EMBL" id="OMJ74752.1"/>
    </source>
</evidence>
<comment type="caution">
    <text evidence="2">The sequence shown here is derived from an EMBL/GenBank/DDBJ whole genome shotgun (WGS) entry which is preliminary data.</text>
</comment>
<dbReference type="PROSITE" id="PS50011">
    <property type="entry name" value="PROTEIN_KINASE_DOM"/>
    <property type="match status" value="1"/>
</dbReference>
<sequence length="572" mass="66863">MEALDLWDIIENNLKQNVANNHEIDHRILSNYSNLTLDLIRKIQETSNDKIVQIFLSTLLIAKYEEEAPKGIKYYDLLNHGSHLLQIELNYKDLIIETCDLILVKELDETKDESEALNLCYYANEIAKKSKKQLTSITKGPTNFLTHIWKRITEINTSSNVPSIIKTLKSIIYAQETLKFSNLDHMIMLIHSSCFTYIENKNNLYGLGDENPQRDIQEAHKILYLLSDLKAKDNIFADELIEIKNLCLEIEAPIQELSLSIKNDINFIEPHTNFLNTSQIQDEPIYEINPSTVKKIEPYFYFTTTEFFNVYVYKGILNDNIEIAIKVYEAIHPQADWDLICKEIRIYQKLSSFASDQNCFVIYHGTYKENNSTNLIMEYLPYSLMYNISYLKTQNYIIEEQLLSMIFYKILVSFSIMKEIGIFHNDVEPENFLVDHYWNVKIIDFSASLVRNKDFDSLCEKVYFIKGTKGYLSPEIEEARAKKRETAKYNPEKSDVFSLGLVLLQILTYQDVKGFNKEKKYNELLALIDTINIPWAKVLVKKMLYIKAVKRFKFNKLLKLVPASDTLREKEL</sequence>
<dbReference type="InterPro" id="IPR000719">
    <property type="entry name" value="Prot_kinase_dom"/>
</dbReference>
<dbReference type="OrthoDB" id="338859at2759"/>
<accession>A0A1R2BDD1</accession>
<name>A0A1R2BDD1_9CILI</name>
<dbReference type="SMART" id="SM00220">
    <property type="entry name" value="S_TKc"/>
    <property type="match status" value="1"/>
</dbReference>
<reference evidence="2 3" key="1">
    <citation type="submission" date="2016-11" db="EMBL/GenBank/DDBJ databases">
        <title>The macronuclear genome of Stentor coeruleus: a giant cell with tiny introns.</title>
        <authorList>
            <person name="Slabodnick M."/>
            <person name="Ruby J.G."/>
            <person name="Reiff S.B."/>
            <person name="Swart E.C."/>
            <person name="Gosai S."/>
            <person name="Prabakaran S."/>
            <person name="Witkowska E."/>
            <person name="Larue G.E."/>
            <person name="Fisher S."/>
            <person name="Freeman R.M."/>
            <person name="Gunawardena J."/>
            <person name="Chu W."/>
            <person name="Stover N.A."/>
            <person name="Gregory B.D."/>
            <person name="Nowacki M."/>
            <person name="Derisi J."/>
            <person name="Roy S.W."/>
            <person name="Marshall W.F."/>
            <person name="Sood P."/>
        </authorList>
    </citation>
    <scope>NUCLEOTIDE SEQUENCE [LARGE SCALE GENOMIC DNA]</scope>
    <source>
        <strain evidence="2">WM001</strain>
    </source>
</reference>
<dbReference type="Gene3D" id="1.10.510.10">
    <property type="entry name" value="Transferase(Phosphotransferase) domain 1"/>
    <property type="match status" value="1"/>
</dbReference>
<dbReference type="SUPFAM" id="SSF56112">
    <property type="entry name" value="Protein kinase-like (PK-like)"/>
    <property type="match status" value="1"/>
</dbReference>
<dbReference type="GO" id="GO:0005524">
    <property type="term" value="F:ATP binding"/>
    <property type="evidence" value="ECO:0007669"/>
    <property type="project" value="InterPro"/>
</dbReference>
<protein>
    <recommendedName>
        <fullName evidence="1">Protein kinase domain-containing protein</fullName>
    </recommendedName>
</protein>
<evidence type="ECO:0000259" key="1">
    <source>
        <dbReference type="PROSITE" id="PS50011"/>
    </source>
</evidence>
<dbReference type="InterPro" id="IPR011009">
    <property type="entry name" value="Kinase-like_dom_sf"/>
</dbReference>
<dbReference type="Pfam" id="PF00069">
    <property type="entry name" value="Pkinase"/>
    <property type="match status" value="1"/>
</dbReference>
<keyword evidence="3" id="KW-1185">Reference proteome</keyword>